<proteinExistence type="predicted"/>
<name>A0A139AHH7_GONPJ</name>
<reference evidence="1 2" key="1">
    <citation type="journal article" date="2015" name="Genome Biol. Evol.">
        <title>Phylogenomic analyses indicate that early fungi evolved digesting cell walls of algal ancestors of land plants.</title>
        <authorList>
            <person name="Chang Y."/>
            <person name="Wang S."/>
            <person name="Sekimoto S."/>
            <person name="Aerts A.L."/>
            <person name="Choi C."/>
            <person name="Clum A."/>
            <person name="LaButti K.M."/>
            <person name="Lindquist E.A."/>
            <person name="Yee Ngan C."/>
            <person name="Ohm R.A."/>
            <person name="Salamov A.A."/>
            <person name="Grigoriev I.V."/>
            <person name="Spatafora J.W."/>
            <person name="Berbee M.L."/>
        </authorList>
    </citation>
    <scope>NUCLEOTIDE SEQUENCE [LARGE SCALE GENOMIC DNA]</scope>
    <source>
        <strain evidence="1 2">JEL478</strain>
    </source>
</reference>
<dbReference type="EMBL" id="KQ965759">
    <property type="protein sequence ID" value="KXS15863.1"/>
    <property type="molecule type" value="Genomic_DNA"/>
</dbReference>
<gene>
    <name evidence="1" type="ORF">M427DRAFT_44231</name>
</gene>
<sequence>MDSLAVHHDPVGEEMAPDFRLAMELFSGVENMCLGSQNHECVASAVWMATRAPVIALIALCVHSTVLCGLAAPVALSSANVRRTTPSTLALHKRGHDQCEYSTIWHTTYIKIYRIAFCSNWAYSGDWCGSILDKWRNQMGPVYNWQCYPIDGTSVWYATVIPWTISRGRGWRNSVQGGFSKAQNGGNYSLACWWRRIAPTSS</sequence>
<evidence type="ECO:0000313" key="2">
    <source>
        <dbReference type="Proteomes" id="UP000070544"/>
    </source>
</evidence>
<organism evidence="1 2">
    <name type="scientific">Gonapodya prolifera (strain JEL478)</name>
    <name type="common">Monoblepharis prolifera</name>
    <dbReference type="NCBI Taxonomy" id="1344416"/>
    <lineage>
        <taxon>Eukaryota</taxon>
        <taxon>Fungi</taxon>
        <taxon>Fungi incertae sedis</taxon>
        <taxon>Chytridiomycota</taxon>
        <taxon>Chytridiomycota incertae sedis</taxon>
        <taxon>Monoblepharidomycetes</taxon>
        <taxon>Monoblepharidales</taxon>
        <taxon>Gonapodyaceae</taxon>
        <taxon>Gonapodya</taxon>
    </lineage>
</organism>
<dbReference type="Proteomes" id="UP000070544">
    <property type="component" value="Unassembled WGS sequence"/>
</dbReference>
<dbReference type="AlphaFoldDB" id="A0A139AHH7"/>
<protein>
    <submittedName>
        <fullName evidence="1">Uncharacterized protein</fullName>
    </submittedName>
</protein>
<keyword evidence="2" id="KW-1185">Reference proteome</keyword>
<evidence type="ECO:0000313" key="1">
    <source>
        <dbReference type="EMBL" id="KXS15863.1"/>
    </source>
</evidence>
<accession>A0A139AHH7</accession>